<accession>A0A2P5BJD0</accession>
<keyword evidence="6" id="KW-1185">Reference proteome</keyword>
<dbReference type="PANTHER" id="PTHR31875">
    <property type="entry name" value="PROTEIN DEHYDRATION-INDUCED 19"/>
    <property type="match status" value="1"/>
</dbReference>
<evidence type="ECO:0000259" key="4">
    <source>
        <dbReference type="Pfam" id="PF14571"/>
    </source>
</evidence>
<gene>
    <name evidence="5" type="ORF">TorRG33x02_318900</name>
</gene>
<name>A0A2P5BJD0_TREOI</name>
<dbReference type="Proteomes" id="UP000237000">
    <property type="component" value="Unassembled WGS sequence"/>
</dbReference>
<dbReference type="InterPro" id="IPR033347">
    <property type="entry name" value="Di19"/>
</dbReference>
<dbReference type="STRING" id="63057.A0A2P5BJD0"/>
<organism evidence="5 6">
    <name type="scientific">Trema orientale</name>
    <name type="common">Charcoal tree</name>
    <name type="synonym">Celtis orientalis</name>
    <dbReference type="NCBI Taxonomy" id="63057"/>
    <lineage>
        <taxon>Eukaryota</taxon>
        <taxon>Viridiplantae</taxon>
        <taxon>Streptophyta</taxon>
        <taxon>Embryophyta</taxon>
        <taxon>Tracheophyta</taxon>
        <taxon>Spermatophyta</taxon>
        <taxon>Magnoliopsida</taxon>
        <taxon>eudicotyledons</taxon>
        <taxon>Gunneridae</taxon>
        <taxon>Pentapetalae</taxon>
        <taxon>rosids</taxon>
        <taxon>fabids</taxon>
        <taxon>Rosales</taxon>
        <taxon>Cannabaceae</taxon>
        <taxon>Trema</taxon>
    </lineage>
</organism>
<feature type="compositionally biased region" description="Polar residues" evidence="2">
    <location>
        <begin position="151"/>
        <end position="162"/>
    </location>
</feature>
<dbReference type="AlphaFoldDB" id="A0A2P5BJD0"/>
<dbReference type="InterPro" id="IPR008598">
    <property type="entry name" value="Di19_Zn-bd"/>
</dbReference>
<dbReference type="InterPro" id="IPR027935">
    <property type="entry name" value="Di19_C"/>
</dbReference>
<comment type="caution">
    <text evidence="5">The sequence shown here is derived from an EMBL/GenBank/DDBJ whole genome shotgun (WGS) entry which is preliminary data.</text>
</comment>
<feature type="region of interest" description="Disordered" evidence="2">
    <location>
        <begin position="143"/>
        <end position="172"/>
    </location>
</feature>
<dbReference type="EMBL" id="JXTC01000510">
    <property type="protein sequence ID" value="PON48900.1"/>
    <property type="molecule type" value="Genomic_DNA"/>
</dbReference>
<evidence type="ECO:0000313" key="5">
    <source>
        <dbReference type="EMBL" id="PON48900.1"/>
    </source>
</evidence>
<feature type="domain" description="Di19 C-terminal" evidence="4">
    <location>
        <begin position="86"/>
        <end position="186"/>
    </location>
</feature>
<dbReference type="InParanoid" id="A0A2P5BJD0"/>
<evidence type="ECO:0000256" key="2">
    <source>
        <dbReference type="SAM" id="MobiDB-lite"/>
    </source>
</evidence>
<comment type="similarity">
    <text evidence="1">Belongs to the Di19 family.</text>
</comment>
<dbReference type="OrthoDB" id="6270329at2759"/>
<evidence type="ECO:0000313" key="6">
    <source>
        <dbReference type="Proteomes" id="UP000237000"/>
    </source>
</evidence>
<proteinExistence type="inferred from homology"/>
<reference evidence="6" key="1">
    <citation type="submission" date="2016-06" db="EMBL/GenBank/DDBJ databases">
        <title>Parallel loss of symbiosis genes in relatives of nitrogen-fixing non-legume Parasponia.</title>
        <authorList>
            <person name="Van Velzen R."/>
            <person name="Holmer R."/>
            <person name="Bu F."/>
            <person name="Rutten L."/>
            <person name="Van Zeijl A."/>
            <person name="Liu W."/>
            <person name="Santuari L."/>
            <person name="Cao Q."/>
            <person name="Sharma T."/>
            <person name="Shen D."/>
            <person name="Roswanjaya Y."/>
            <person name="Wardhani T."/>
            <person name="Kalhor M.S."/>
            <person name="Jansen J."/>
            <person name="Van den Hoogen J."/>
            <person name="Gungor B."/>
            <person name="Hartog M."/>
            <person name="Hontelez J."/>
            <person name="Verver J."/>
            <person name="Yang W.-C."/>
            <person name="Schijlen E."/>
            <person name="Repin R."/>
            <person name="Schilthuizen M."/>
            <person name="Schranz E."/>
            <person name="Heidstra R."/>
            <person name="Miyata K."/>
            <person name="Fedorova E."/>
            <person name="Kohlen W."/>
            <person name="Bisseling T."/>
            <person name="Smit S."/>
            <person name="Geurts R."/>
        </authorList>
    </citation>
    <scope>NUCLEOTIDE SEQUENCE [LARGE SCALE GENOMIC DNA]</scope>
    <source>
        <strain evidence="6">cv. RG33-2</strain>
    </source>
</reference>
<evidence type="ECO:0000259" key="3">
    <source>
        <dbReference type="Pfam" id="PF05605"/>
    </source>
</evidence>
<protein>
    <submittedName>
        <fullName evidence="5">Dehydration-induced protein</fullName>
    </submittedName>
</protein>
<evidence type="ECO:0000256" key="1">
    <source>
        <dbReference type="ARBA" id="ARBA00007109"/>
    </source>
</evidence>
<feature type="domain" description="Di19 zinc-binding" evidence="3">
    <location>
        <begin position="43"/>
        <end position="72"/>
    </location>
</feature>
<dbReference type="Pfam" id="PF05605">
    <property type="entry name" value="zf-Di19"/>
    <property type="match status" value="1"/>
</dbReference>
<dbReference type="PANTHER" id="PTHR31875:SF25">
    <property type="entry name" value="PROTEIN DEHYDRATION-INDUCED 19 HOMOLOG 2"/>
    <property type="match status" value="1"/>
</dbReference>
<dbReference type="Pfam" id="PF14571">
    <property type="entry name" value="Di19_C"/>
    <property type="match status" value="1"/>
</dbReference>
<sequence>MEDDSWSFSLSASSRGFQSTLRSQSDVFIDLEDFDGDDDVKVDFPCPFCTEDFDIVGLYYHIYEEHPSEPNPGHKLKHHKDEYSTLSFSRKELQDEHYGYISDGSLPPASTSKMVLDPLLSFIYIAPSAHKSDNVQGYFTAGESVEEKSSEQTPLESNSHPSPLSDKDQEEKAQRCNFVQGLLLSTFLDDGL</sequence>